<organism evidence="8 9">
    <name type="scientific">Arenimonas oryziterrae DSM 21050 = YC6267</name>
    <dbReference type="NCBI Taxonomy" id="1121015"/>
    <lineage>
        <taxon>Bacteria</taxon>
        <taxon>Pseudomonadati</taxon>
        <taxon>Pseudomonadota</taxon>
        <taxon>Gammaproteobacteria</taxon>
        <taxon>Lysobacterales</taxon>
        <taxon>Lysobacteraceae</taxon>
        <taxon>Arenimonas</taxon>
    </lineage>
</organism>
<feature type="transmembrane region" description="Helical" evidence="6">
    <location>
        <begin position="38"/>
        <end position="55"/>
    </location>
</feature>
<keyword evidence="7" id="KW-0732">Signal</keyword>
<name>A0A091B1I9_9GAMM</name>
<evidence type="ECO:0000256" key="6">
    <source>
        <dbReference type="SAM" id="Phobius"/>
    </source>
</evidence>
<reference evidence="8 9" key="1">
    <citation type="submission" date="2013-09" db="EMBL/GenBank/DDBJ databases">
        <title>Genome sequencing of Arenimonas oryziterrae.</title>
        <authorList>
            <person name="Chen F."/>
            <person name="Wang G."/>
        </authorList>
    </citation>
    <scope>NUCLEOTIDE SEQUENCE [LARGE SCALE GENOMIC DNA]</scope>
    <source>
        <strain evidence="8 9">YC6267</strain>
    </source>
</reference>
<dbReference type="InterPro" id="IPR006696">
    <property type="entry name" value="DUF423"/>
</dbReference>
<evidence type="ECO:0000256" key="3">
    <source>
        <dbReference type="ARBA" id="ARBA00022692"/>
    </source>
</evidence>
<keyword evidence="9" id="KW-1185">Reference proteome</keyword>
<comment type="similarity">
    <text evidence="2">Belongs to the UPF0382 family.</text>
</comment>
<evidence type="ECO:0008006" key="10">
    <source>
        <dbReference type="Google" id="ProtNLM"/>
    </source>
</evidence>
<keyword evidence="3 6" id="KW-0812">Transmembrane</keyword>
<keyword evidence="4 6" id="KW-1133">Transmembrane helix</keyword>
<evidence type="ECO:0000313" key="8">
    <source>
        <dbReference type="EMBL" id="KFN44774.1"/>
    </source>
</evidence>
<dbReference type="eggNOG" id="COG2363">
    <property type="taxonomic scope" value="Bacteria"/>
</dbReference>
<dbReference type="PATRIC" id="fig|1121015.4.peg.358"/>
<feature type="chain" id="PRO_5001871132" description="DUF423 domain-containing protein" evidence="7">
    <location>
        <begin position="29"/>
        <end position="115"/>
    </location>
</feature>
<comment type="subcellular location">
    <subcellularLocation>
        <location evidence="1">Membrane</location>
        <topology evidence="1">Multi-pass membrane protein</topology>
    </subcellularLocation>
</comment>
<dbReference type="OrthoDB" id="5976194at2"/>
<feature type="transmembrane region" description="Helical" evidence="6">
    <location>
        <begin position="67"/>
        <end position="86"/>
    </location>
</feature>
<feature type="signal peptide" evidence="7">
    <location>
        <begin position="1"/>
        <end position="28"/>
    </location>
</feature>
<gene>
    <name evidence="8" type="ORF">N789_01815</name>
</gene>
<dbReference type="GO" id="GO:0005886">
    <property type="term" value="C:plasma membrane"/>
    <property type="evidence" value="ECO:0007669"/>
    <property type="project" value="TreeGrafter"/>
</dbReference>
<evidence type="ECO:0000256" key="5">
    <source>
        <dbReference type="ARBA" id="ARBA00023136"/>
    </source>
</evidence>
<dbReference type="PANTHER" id="PTHR43461">
    <property type="entry name" value="TRANSMEMBRANE PROTEIN 256"/>
    <property type="match status" value="1"/>
</dbReference>
<dbReference type="AlphaFoldDB" id="A0A091B1I9"/>
<comment type="caution">
    <text evidence="8">The sequence shown here is derived from an EMBL/GenBank/DDBJ whole genome shotgun (WGS) entry which is preliminary data.</text>
</comment>
<dbReference type="RefSeq" id="WP_022968944.1">
    <property type="nucleotide sequence ID" value="NZ_ATVD01000002.1"/>
</dbReference>
<dbReference type="Pfam" id="PF04241">
    <property type="entry name" value="DUF423"/>
    <property type="match status" value="1"/>
</dbReference>
<evidence type="ECO:0000256" key="4">
    <source>
        <dbReference type="ARBA" id="ARBA00022989"/>
    </source>
</evidence>
<protein>
    <recommendedName>
        <fullName evidence="10">DUF423 domain-containing protein</fullName>
    </recommendedName>
</protein>
<feature type="transmembrane region" description="Helical" evidence="6">
    <location>
        <begin position="92"/>
        <end position="112"/>
    </location>
</feature>
<evidence type="ECO:0000313" key="9">
    <source>
        <dbReference type="Proteomes" id="UP000029385"/>
    </source>
</evidence>
<evidence type="ECO:0000256" key="2">
    <source>
        <dbReference type="ARBA" id="ARBA00009694"/>
    </source>
</evidence>
<evidence type="ECO:0000256" key="1">
    <source>
        <dbReference type="ARBA" id="ARBA00004141"/>
    </source>
</evidence>
<dbReference type="PANTHER" id="PTHR43461:SF1">
    <property type="entry name" value="TRANSMEMBRANE PROTEIN 256"/>
    <property type="match status" value="1"/>
</dbReference>
<evidence type="ECO:0000256" key="7">
    <source>
        <dbReference type="SAM" id="SignalP"/>
    </source>
</evidence>
<keyword evidence="5 6" id="KW-0472">Membrane</keyword>
<proteinExistence type="inferred from homology"/>
<accession>A0A091B1I9</accession>
<dbReference type="Proteomes" id="UP000029385">
    <property type="component" value="Unassembled WGS sequence"/>
</dbReference>
<sequence length="115" mass="11458">MRGSRVFAAVGALCCGASVALGAYASHAAQGPAKERLALAALFAFAHGLALIVLMPRTSRLATVAKGMWVSGIGLFSGSLASAALFGTPTTFAPAGGSLLILAWVIVAADLIGKD</sequence>
<dbReference type="STRING" id="1121015.GCA_000420545_01309"/>
<dbReference type="EMBL" id="AVCI01000001">
    <property type="protein sequence ID" value="KFN44774.1"/>
    <property type="molecule type" value="Genomic_DNA"/>
</dbReference>